<gene>
    <name evidence="2" type="ORF">RRG08_015647</name>
</gene>
<accession>A0AAE1DDS7</accession>
<dbReference type="AlphaFoldDB" id="A0AAE1DDS7"/>
<feature type="region of interest" description="Disordered" evidence="1">
    <location>
        <begin position="1"/>
        <end position="23"/>
    </location>
</feature>
<name>A0AAE1DDS7_9GAST</name>
<evidence type="ECO:0000256" key="1">
    <source>
        <dbReference type="SAM" id="MobiDB-lite"/>
    </source>
</evidence>
<evidence type="ECO:0000313" key="2">
    <source>
        <dbReference type="EMBL" id="KAK3766979.1"/>
    </source>
</evidence>
<organism evidence="2 3">
    <name type="scientific">Elysia crispata</name>
    <name type="common">lettuce slug</name>
    <dbReference type="NCBI Taxonomy" id="231223"/>
    <lineage>
        <taxon>Eukaryota</taxon>
        <taxon>Metazoa</taxon>
        <taxon>Spiralia</taxon>
        <taxon>Lophotrochozoa</taxon>
        <taxon>Mollusca</taxon>
        <taxon>Gastropoda</taxon>
        <taxon>Heterobranchia</taxon>
        <taxon>Euthyneura</taxon>
        <taxon>Panpulmonata</taxon>
        <taxon>Sacoglossa</taxon>
        <taxon>Placobranchoidea</taxon>
        <taxon>Plakobranchidae</taxon>
        <taxon>Elysia</taxon>
    </lineage>
</organism>
<keyword evidence="3" id="KW-1185">Reference proteome</keyword>
<dbReference type="Proteomes" id="UP001283361">
    <property type="component" value="Unassembled WGS sequence"/>
</dbReference>
<reference evidence="2" key="1">
    <citation type="journal article" date="2023" name="G3 (Bethesda)">
        <title>A reference genome for the long-term kleptoplast-retaining sea slug Elysia crispata morphotype clarki.</title>
        <authorList>
            <person name="Eastman K.E."/>
            <person name="Pendleton A.L."/>
            <person name="Shaikh M.A."/>
            <person name="Suttiyut T."/>
            <person name="Ogas R."/>
            <person name="Tomko P."/>
            <person name="Gavelis G."/>
            <person name="Widhalm J.R."/>
            <person name="Wisecaver J.H."/>
        </authorList>
    </citation>
    <scope>NUCLEOTIDE SEQUENCE</scope>
    <source>
        <strain evidence="2">ECLA1</strain>
    </source>
</reference>
<evidence type="ECO:0000313" key="3">
    <source>
        <dbReference type="Proteomes" id="UP001283361"/>
    </source>
</evidence>
<protein>
    <submittedName>
        <fullName evidence="2">Uncharacterized protein</fullName>
    </submittedName>
</protein>
<proteinExistence type="predicted"/>
<dbReference type="EMBL" id="JAWDGP010004186">
    <property type="protein sequence ID" value="KAK3766979.1"/>
    <property type="molecule type" value="Genomic_DNA"/>
</dbReference>
<comment type="caution">
    <text evidence="2">The sequence shown here is derived from an EMBL/GenBank/DDBJ whole genome shotgun (WGS) entry which is preliminary data.</text>
</comment>
<feature type="region of interest" description="Disordered" evidence="1">
    <location>
        <begin position="134"/>
        <end position="170"/>
    </location>
</feature>
<sequence>MADQSRNRYKGGNSRSKIGMLSPIREVSSVPGTVVPKGTKVMKGPGGHAPILVQALPPTVKHPKPKMKPSERHYTAVDQVVADYLHYARYGQVMPVLHGDSTGMGGAGVGGGVGPGGGLSCACCVERNRESTRKKLAMQRGEDLSSFDSAPKDTPEEPKGWATTASNHNSPRHQAHAQYLVAPANPHYMTAPNHAPMSWGYYQPAPNAGTFLNPEFNRPFVLQAAYEDADYFSKGYSRHTQHDRINEQVLEASSKFDLSMQKLQSQVDHSFALPQGAVLLDKHQHR</sequence>
<feature type="compositionally biased region" description="Basic and acidic residues" evidence="1">
    <location>
        <begin position="150"/>
        <end position="159"/>
    </location>
</feature>